<dbReference type="SUPFAM" id="SSF50129">
    <property type="entry name" value="GroES-like"/>
    <property type="match status" value="1"/>
</dbReference>
<dbReference type="InterPro" id="IPR011032">
    <property type="entry name" value="GroES-like_sf"/>
</dbReference>
<dbReference type="Proteomes" id="UP000190037">
    <property type="component" value="Unassembled WGS sequence"/>
</dbReference>
<feature type="domain" description="Enoyl reductase (ER)" evidence="3">
    <location>
        <begin position="10"/>
        <end position="324"/>
    </location>
</feature>
<evidence type="ECO:0000256" key="2">
    <source>
        <dbReference type="ARBA" id="ARBA00023002"/>
    </source>
</evidence>
<dbReference type="Pfam" id="PF00107">
    <property type="entry name" value="ADH_zinc_N"/>
    <property type="match status" value="1"/>
</dbReference>
<dbReference type="PANTHER" id="PTHR48106">
    <property type="entry name" value="QUINONE OXIDOREDUCTASE PIG3-RELATED"/>
    <property type="match status" value="1"/>
</dbReference>
<dbReference type="Gene3D" id="3.90.180.10">
    <property type="entry name" value="Medium-chain alcohol dehydrogenases, catalytic domain"/>
    <property type="match status" value="1"/>
</dbReference>
<organism evidence="4 5">
    <name type="scientific">Embleya scabrispora</name>
    <dbReference type="NCBI Taxonomy" id="159449"/>
    <lineage>
        <taxon>Bacteria</taxon>
        <taxon>Bacillati</taxon>
        <taxon>Actinomycetota</taxon>
        <taxon>Actinomycetes</taxon>
        <taxon>Kitasatosporales</taxon>
        <taxon>Streptomycetaceae</taxon>
        <taxon>Embleya</taxon>
    </lineage>
</organism>
<dbReference type="SUPFAM" id="SSF51735">
    <property type="entry name" value="NAD(P)-binding Rossmann-fold domains"/>
    <property type="match status" value="1"/>
</dbReference>
<evidence type="ECO:0000259" key="3">
    <source>
        <dbReference type="SMART" id="SM00829"/>
    </source>
</evidence>
<dbReference type="Gene3D" id="3.40.50.720">
    <property type="entry name" value="NAD(P)-binding Rossmann-like Domain"/>
    <property type="match status" value="1"/>
</dbReference>
<dbReference type="GO" id="GO:0070402">
    <property type="term" value="F:NADPH binding"/>
    <property type="evidence" value="ECO:0007669"/>
    <property type="project" value="TreeGrafter"/>
</dbReference>
<dbReference type="Pfam" id="PF08240">
    <property type="entry name" value="ADH_N"/>
    <property type="match status" value="1"/>
</dbReference>
<dbReference type="SMART" id="SM00829">
    <property type="entry name" value="PKS_ER"/>
    <property type="match status" value="1"/>
</dbReference>
<proteinExistence type="predicted"/>
<reference evidence="4 5" key="1">
    <citation type="submission" date="2017-03" db="EMBL/GenBank/DDBJ databases">
        <title>Draft genome sequence of Streptomyces scabrisporus NF3, endophyte isolated from Amphipterygium adstringens.</title>
        <authorList>
            <person name="Vazquez M."/>
            <person name="Ceapa C.D."/>
            <person name="Rodriguez Luna D."/>
            <person name="Sanchez Esquivel S."/>
        </authorList>
    </citation>
    <scope>NUCLEOTIDE SEQUENCE [LARGE SCALE GENOMIC DNA]</scope>
    <source>
        <strain evidence="4 5">NF3</strain>
    </source>
</reference>
<dbReference type="AlphaFoldDB" id="A0A1T3P7F8"/>
<gene>
    <name evidence="4" type="ORF">B4N89_14230</name>
</gene>
<accession>A0A1T3P7F8</accession>
<dbReference type="RefSeq" id="WP_078979355.1">
    <property type="nucleotide sequence ID" value="NZ_MWQN01000001.1"/>
</dbReference>
<sequence length="328" mass="34261">MRAVVLTGPGPVENLVLRDRVVPEVRPGWVRIAVKAFGLNRSELHTRLGLAEGVTFPRVPGIEAVGVVDALDPADAEGGLVVGGQVVTMMGDMGRTYDGGYAQYTLVPVDQVIGFVSDLPWHVIGAVPETLQTAYGSLTTGLDLRAGQSLLIRGGTSSVGLAAAALAKEIGATVLATTRSAGKAEVLRDQGVDHVLIDDGALAPAVRALYPEGVDAALELVGTPTLPDTLAATRVHGTVCFTGMLSNEWIVPDFYPIGYLPKGVRLTAYGGESGDLPADVLQHHLDEIAAGRISLGPIHTYGLDDIRRAHTDMELGRAVGKLVGLTEG</sequence>
<dbReference type="EMBL" id="MWQN01000001">
    <property type="protein sequence ID" value="OPC85038.1"/>
    <property type="molecule type" value="Genomic_DNA"/>
</dbReference>
<evidence type="ECO:0000313" key="4">
    <source>
        <dbReference type="EMBL" id="OPC85038.1"/>
    </source>
</evidence>
<keyword evidence="1" id="KW-0521">NADP</keyword>
<dbReference type="OrthoDB" id="9792162at2"/>
<dbReference type="InterPro" id="IPR013149">
    <property type="entry name" value="ADH-like_C"/>
</dbReference>
<dbReference type="InterPro" id="IPR036291">
    <property type="entry name" value="NAD(P)-bd_dom_sf"/>
</dbReference>
<dbReference type="STRING" id="159449.B4N89_14230"/>
<name>A0A1T3P7F8_9ACTN</name>
<dbReference type="PANTHER" id="PTHR48106:SF18">
    <property type="entry name" value="QUINONE OXIDOREDUCTASE PIG3"/>
    <property type="match status" value="1"/>
</dbReference>
<protein>
    <submittedName>
        <fullName evidence="4">NADPH:quinone reductase</fullName>
    </submittedName>
</protein>
<evidence type="ECO:0000313" key="5">
    <source>
        <dbReference type="Proteomes" id="UP000190037"/>
    </source>
</evidence>
<dbReference type="GO" id="GO:0016651">
    <property type="term" value="F:oxidoreductase activity, acting on NAD(P)H"/>
    <property type="evidence" value="ECO:0007669"/>
    <property type="project" value="TreeGrafter"/>
</dbReference>
<dbReference type="InterPro" id="IPR013154">
    <property type="entry name" value="ADH-like_N"/>
</dbReference>
<keyword evidence="2" id="KW-0560">Oxidoreductase</keyword>
<comment type="caution">
    <text evidence="4">The sequence shown here is derived from an EMBL/GenBank/DDBJ whole genome shotgun (WGS) entry which is preliminary data.</text>
</comment>
<keyword evidence="5" id="KW-1185">Reference proteome</keyword>
<dbReference type="InterPro" id="IPR020843">
    <property type="entry name" value="ER"/>
</dbReference>
<evidence type="ECO:0000256" key="1">
    <source>
        <dbReference type="ARBA" id="ARBA00022857"/>
    </source>
</evidence>